<protein>
    <recommendedName>
        <fullName evidence="3">DUF4299 family protein</fullName>
    </recommendedName>
</protein>
<comment type="caution">
    <text evidence="1">The sequence shown here is derived from an EMBL/GenBank/DDBJ whole genome shotgun (WGS) entry which is preliminary data.</text>
</comment>
<dbReference type="EMBL" id="JAHSPG010000008">
    <property type="protein sequence ID" value="MBV4357922.1"/>
    <property type="molecule type" value="Genomic_DNA"/>
</dbReference>
<name>A0A9E2SAW3_9BACT</name>
<reference evidence="1" key="1">
    <citation type="submission" date="2021-06" db="EMBL/GenBank/DDBJ databases">
        <authorList>
            <person name="Huq M.A."/>
        </authorList>
    </citation>
    <scope>NUCLEOTIDE SEQUENCE</scope>
    <source>
        <strain evidence="1">MAH-26</strain>
    </source>
</reference>
<sequence length="301" mass="34830">MSFYFTITTNKRISYNDLLIELINKNVEIDQPEILQDLVADGGCKFFIPYRSTRGVTLRYENQEYSIGLNVVASEADFELALNITETLSKYTGALILPEDRDEPIDIEILTKDYSQKWIDEIKLLGIDIFIEKIGMTGNDLSIGCCYMMYSIGPKIHSQLDSSSKESYYHGLVKLICQTQFFDREKYAIPSYLVVTNKKTDKKEKMIVLYPNGDQFLPVADVLVIRKEDDWVELPFGRINEIATNKFTLIDEQQYLVDALSEAEYHSLFLAARNILTDASVKNENEEIAETPKTKRWWQFW</sequence>
<proteinExistence type="predicted"/>
<dbReference type="Proteomes" id="UP000812270">
    <property type="component" value="Unassembled WGS sequence"/>
</dbReference>
<organism evidence="1 2">
    <name type="scientific">Pinibacter aurantiacus</name>
    <dbReference type="NCBI Taxonomy" id="2851599"/>
    <lineage>
        <taxon>Bacteria</taxon>
        <taxon>Pseudomonadati</taxon>
        <taxon>Bacteroidota</taxon>
        <taxon>Chitinophagia</taxon>
        <taxon>Chitinophagales</taxon>
        <taxon>Chitinophagaceae</taxon>
        <taxon>Pinibacter</taxon>
    </lineage>
</organism>
<evidence type="ECO:0000313" key="1">
    <source>
        <dbReference type="EMBL" id="MBV4357922.1"/>
    </source>
</evidence>
<accession>A0A9E2SAW3</accession>
<gene>
    <name evidence="1" type="ORF">KTO63_12230</name>
</gene>
<dbReference type="RefSeq" id="WP_217791575.1">
    <property type="nucleotide sequence ID" value="NZ_JAHSPG010000008.1"/>
</dbReference>
<evidence type="ECO:0008006" key="3">
    <source>
        <dbReference type="Google" id="ProtNLM"/>
    </source>
</evidence>
<keyword evidence="2" id="KW-1185">Reference proteome</keyword>
<dbReference type="AlphaFoldDB" id="A0A9E2SAW3"/>
<evidence type="ECO:0000313" key="2">
    <source>
        <dbReference type="Proteomes" id="UP000812270"/>
    </source>
</evidence>